<dbReference type="PRINTS" id="PR00111">
    <property type="entry name" value="ABHYDROLASE"/>
</dbReference>
<accession>A0A7D5IRZ7</accession>
<gene>
    <name evidence="2" type="ORF">HW566_04695</name>
</gene>
<dbReference type="InterPro" id="IPR000073">
    <property type="entry name" value="AB_hydrolase_1"/>
</dbReference>
<dbReference type="PANTHER" id="PTHR43194">
    <property type="entry name" value="HYDROLASE ALPHA/BETA FOLD FAMILY"/>
    <property type="match status" value="1"/>
</dbReference>
<dbReference type="AlphaFoldDB" id="A0A7D5IRZ7"/>
<protein>
    <submittedName>
        <fullName evidence="2">Alpha/beta hydrolase</fullName>
    </submittedName>
</protein>
<dbReference type="Gene3D" id="3.40.50.1820">
    <property type="entry name" value="alpha/beta hydrolase"/>
    <property type="match status" value="1"/>
</dbReference>
<reference evidence="2 3" key="1">
    <citation type="submission" date="2020-06" db="EMBL/GenBank/DDBJ databases">
        <authorList>
            <person name="Jo H."/>
        </authorList>
    </citation>
    <scope>NUCLEOTIDE SEQUENCE [LARGE SCALE GENOMIC DNA]</scope>
    <source>
        <strain evidence="2 3">I46</strain>
    </source>
</reference>
<dbReference type="RefSeq" id="WP_178010833.1">
    <property type="nucleotide sequence ID" value="NZ_CP058316.1"/>
</dbReference>
<dbReference type="SUPFAM" id="SSF53474">
    <property type="entry name" value="alpha/beta-Hydrolases"/>
    <property type="match status" value="1"/>
</dbReference>
<evidence type="ECO:0000313" key="3">
    <source>
        <dbReference type="Proteomes" id="UP000509638"/>
    </source>
</evidence>
<dbReference type="InterPro" id="IPR029058">
    <property type="entry name" value="AB_hydrolase_fold"/>
</dbReference>
<organism evidence="2 3">
    <name type="scientific">Microbacterium oleivorans</name>
    <dbReference type="NCBI Taxonomy" id="273677"/>
    <lineage>
        <taxon>Bacteria</taxon>
        <taxon>Bacillati</taxon>
        <taxon>Actinomycetota</taxon>
        <taxon>Actinomycetes</taxon>
        <taxon>Micrococcales</taxon>
        <taxon>Microbacteriaceae</taxon>
        <taxon>Microbacterium</taxon>
    </lineage>
</organism>
<keyword evidence="2" id="KW-0378">Hydrolase</keyword>
<evidence type="ECO:0000313" key="2">
    <source>
        <dbReference type="EMBL" id="QLD11137.1"/>
    </source>
</evidence>
<feature type="domain" description="AB hydrolase-1" evidence="1">
    <location>
        <begin position="26"/>
        <end position="130"/>
    </location>
</feature>
<dbReference type="Proteomes" id="UP000509638">
    <property type="component" value="Chromosome"/>
</dbReference>
<proteinExistence type="predicted"/>
<evidence type="ECO:0000259" key="1">
    <source>
        <dbReference type="Pfam" id="PF00561"/>
    </source>
</evidence>
<dbReference type="PANTHER" id="PTHR43194:SF2">
    <property type="entry name" value="PEROXISOMAL MEMBRANE PROTEIN LPX1"/>
    <property type="match status" value="1"/>
</dbReference>
<dbReference type="InterPro" id="IPR050228">
    <property type="entry name" value="Carboxylesterase_BioH"/>
</dbReference>
<dbReference type="Pfam" id="PF00561">
    <property type="entry name" value="Abhydrolase_1"/>
    <property type="match status" value="1"/>
</dbReference>
<dbReference type="EMBL" id="CP058316">
    <property type="protein sequence ID" value="QLD11137.1"/>
    <property type="molecule type" value="Genomic_DNA"/>
</dbReference>
<dbReference type="GO" id="GO:0016787">
    <property type="term" value="F:hydrolase activity"/>
    <property type="evidence" value="ECO:0007669"/>
    <property type="project" value="UniProtKB-KW"/>
</dbReference>
<name>A0A7D5IRZ7_9MICO</name>
<sequence>MAVERRTTVEREGVVLAVTDAGGSGPTVLLLHGLAGSSRKLLPTAGALTDRFHVLLLDQRGHGHSTRRPDDLSRDAFVDDVVAVIERCAPGERVSLVGQSMGAHTAFLTAARRPDLVDRLVMLEGHVAGSDRAADARELGAFFASWPVPFADVAQARSFFGDSPLTEAWVADLAATASGLRPRFEADVMEQVIVAVHESRWHEWETLPVPTTVVFAEHGMFTAEQQDELTARRPGTSRRDILGGSHDAHLDAFDAWVDVLRSALDAASTDDPR</sequence>